<comment type="caution">
    <text evidence="7">The sequence shown here is derived from an EMBL/GenBank/DDBJ whole genome shotgun (WGS) entry which is preliminary data.</text>
</comment>
<keyword evidence="3 6" id="KW-1133">Transmembrane helix</keyword>
<evidence type="ECO:0000256" key="5">
    <source>
        <dbReference type="SAM" id="MobiDB-lite"/>
    </source>
</evidence>
<dbReference type="PANTHER" id="PTHR11706">
    <property type="entry name" value="SOLUTE CARRIER PROTEIN FAMILY 11 MEMBER"/>
    <property type="match status" value="1"/>
</dbReference>
<feature type="transmembrane region" description="Helical" evidence="6">
    <location>
        <begin position="147"/>
        <end position="180"/>
    </location>
</feature>
<dbReference type="Proteomes" id="UP000298390">
    <property type="component" value="Unassembled WGS sequence"/>
</dbReference>
<feature type="transmembrane region" description="Helical" evidence="6">
    <location>
        <begin position="76"/>
        <end position="100"/>
    </location>
</feature>
<feature type="transmembrane region" description="Helical" evidence="6">
    <location>
        <begin position="237"/>
        <end position="260"/>
    </location>
</feature>
<organism evidence="7 8">
    <name type="scientific">Rhodofomes roseus</name>
    <dbReference type="NCBI Taxonomy" id="34475"/>
    <lineage>
        <taxon>Eukaryota</taxon>
        <taxon>Fungi</taxon>
        <taxon>Dikarya</taxon>
        <taxon>Basidiomycota</taxon>
        <taxon>Agaricomycotina</taxon>
        <taxon>Agaricomycetes</taxon>
        <taxon>Polyporales</taxon>
        <taxon>Rhodofomes</taxon>
    </lineage>
</organism>
<evidence type="ECO:0008006" key="9">
    <source>
        <dbReference type="Google" id="ProtNLM"/>
    </source>
</evidence>
<feature type="transmembrane region" description="Helical" evidence="6">
    <location>
        <begin position="412"/>
        <end position="434"/>
    </location>
</feature>
<dbReference type="EMBL" id="SEKV01000376">
    <property type="protein sequence ID" value="TFY58172.1"/>
    <property type="molecule type" value="Genomic_DNA"/>
</dbReference>
<evidence type="ECO:0000256" key="4">
    <source>
        <dbReference type="ARBA" id="ARBA00023136"/>
    </source>
</evidence>
<feature type="transmembrane region" description="Helical" evidence="6">
    <location>
        <begin position="192"/>
        <end position="211"/>
    </location>
</feature>
<dbReference type="GO" id="GO:0015086">
    <property type="term" value="F:cadmium ion transmembrane transporter activity"/>
    <property type="evidence" value="ECO:0007669"/>
    <property type="project" value="TreeGrafter"/>
</dbReference>
<dbReference type="STRING" id="34475.A0A4Y9Y7L1"/>
<name>A0A4Y9Y7L1_9APHY</name>
<accession>A0A4Y9Y7L1</accession>
<dbReference type="GO" id="GO:0030026">
    <property type="term" value="P:intracellular manganese ion homeostasis"/>
    <property type="evidence" value="ECO:0007669"/>
    <property type="project" value="TreeGrafter"/>
</dbReference>
<dbReference type="GO" id="GO:0005886">
    <property type="term" value="C:plasma membrane"/>
    <property type="evidence" value="ECO:0007669"/>
    <property type="project" value="TreeGrafter"/>
</dbReference>
<feature type="region of interest" description="Disordered" evidence="5">
    <location>
        <begin position="515"/>
        <end position="569"/>
    </location>
</feature>
<dbReference type="NCBIfam" id="NF037982">
    <property type="entry name" value="Nramp_1"/>
    <property type="match status" value="1"/>
</dbReference>
<dbReference type="InterPro" id="IPR001046">
    <property type="entry name" value="NRAMP_fam"/>
</dbReference>
<comment type="subcellular location">
    <subcellularLocation>
        <location evidence="1">Membrane</location>
        <topology evidence="1">Multi-pass membrane protein</topology>
    </subcellularLocation>
</comment>
<dbReference type="PANTHER" id="PTHR11706:SF101">
    <property type="entry name" value="MANGANESE TRANSPORTER SMF1"/>
    <property type="match status" value="1"/>
</dbReference>
<sequence length="617" mass="65353">MAETTSTDQPTRKPLFSTKQTSCLTRVYNHLRETFWVVLRHATKHTGVGMICAVAYFDPGNWGVDLQSGSEFGYKLLFVVLLAGLIAVYTQVLATRLGCVTGLDLASHCRLLLHSRPKYTLLWRWLVLYPLYALAEVAIVATDLAELLGSAIALCLLFPSLPLYAGVLLTAADVLILLAVRNPLDGQPVRLFEILIAALVFIVLVCMAVIISKADVNWGEAFFGFVPSKAIVSSEGLYNSIGILGATVMPHSLFLGSAFATQERERPSLEADLALSKVETKDSDASSVSSLPVLRPTTPVVPSLDPAGCLPVRGARGEGVVHDRARGAGGDEGGEEPCGVGEPLVGVREDASDHGIVDMVISLLGLAVVINALILMLASAVFYYGFGQTGTTSPATLFDAYDLLRSTLGKPAATLFALALLAAGQSSSIIATLAGQTVSEGFIHWKVSPVLRRLITRCIGLVPSVAVAAALGRGGVSTLLVVSQVVLSIVLPFIVFPLLYLTSSARVMSVRKPPSFRVTPRAAPNELSRGEGEGAAVQSTVQGGDGQGSSRSVEEVDATPQDSAGRADAEVLDVEATEGELVDFSNGRFMTYLGWVIWVLIILANAYAIVTLAMGED</sequence>
<dbReference type="AlphaFoldDB" id="A0A4Y9Y7L1"/>
<feature type="transmembrane region" description="Helical" evidence="6">
    <location>
        <begin position="454"/>
        <end position="472"/>
    </location>
</feature>
<evidence type="ECO:0000256" key="6">
    <source>
        <dbReference type="SAM" id="Phobius"/>
    </source>
</evidence>
<evidence type="ECO:0000256" key="2">
    <source>
        <dbReference type="ARBA" id="ARBA00022692"/>
    </source>
</evidence>
<keyword evidence="2 6" id="KW-0812">Transmembrane</keyword>
<protein>
    <recommendedName>
        <fullName evidence="9">Natural resistance-associated macrophage protein</fullName>
    </recommendedName>
</protein>
<dbReference type="GO" id="GO:0005384">
    <property type="term" value="F:manganese ion transmembrane transporter activity"/>
    <property type="evidence" value="ECO:0007669"/>
    <property type="project" value="TreeGrafter"/>
</dbReference>
<proteinExistence type="predicted"/>
<evidence type="ECO:0000313" key="8">
    <source>
        <dbReference type="Proteomes" id="UP000298390"/>
    </source>
</evidence>
<feature type="transmembrane region" description="Helical" evidence="6">
    <location>
        <begin position="592"/>
        <end position="614"/>
    </location>
</feature>
<gene>
    <name evidence="7" type="ORF">EVJ58_g6581</name>
</gene>
<keyword evidence="4 6" id="KW-0472">Membrane</keyword>
<reference evidence="7 8" key="1">
    <citation type="submission" date="2019-01" db="EMBL/GenBank/DDBJ databases">
        <title>Genome sequencing of the rare red list fungi Fomitopsis rosea.</title>
        <authorList>
            <person name="Buettner E."/>
            <person name="Kellner H."/>
        </authorList>
    </citation>
    <scope>NUCLEOTIDE SEQUENCE [LARGE SCALE GENOMIC DNA]</scope>
    <source>
        <strain evidence="7 8">DSM 105464</strain>
    </source>
</reference>
<feature type="transmembrane region" description="Helical" evidence="6">
    <location>
        <begin position="478"/>
        <end position="501"/>
    </location>
</feature>
<dbReference type="GO" id="GO:0034755">
    <property type="term" value="P:iron ion transmembrane transport"/>
    <property type="evidence" value="ECO:0007669"/>
    <property type="project" value="TreeGrafter"/>
</dbReference>
<evidence type="ECO:0000313" key="7">
    <source>
        <dbReference type="EMBL" id="TFY58172.1"/>
    </source>
</evidence>
<feature type="transmembrane region" description="Helical" evidence="6">
    <location>
        <begin position="121"/>
        <end position="141"/>
    </location>
</feature>
<dbReference type="Pfam" id="PF01566">
    <property type="entry name" value="Nramp"/>
    <property type="match status" value="2"/>
</dbReference>
<dbReference type="PRINTS" id="PR00447">
    <property type="entry name" value="NATRESASSCMP"/>
</dbReference>
<evidence type="ECO:0000256" key="3">
    <source>
        <dbReference type="ARBA" id="ARBA00022989"/>
    </source>
</evidence>
<feature type="transmembrane region" description="Helical" evidence="6">
    <location>
        <begin position="363"/>
        <end position="386"/>
    </location>
</feature>
<evidence type="ECO:0000256" key="1">
    <source>
        <dbReference type="ARBA" id="ARBA00004141"/>
    </source>
</evidence>